<dbReference type="GO" id="GO:0046872">
    <property type="term" value="F:metal ion binding"/>
    <property type="evidence" value="ECO:0007669"/>
    <property type="project" value="UniProtKB-KW"/>
</dbReference>
<dbReference type="Proteomes" id="UP000637002">
    <property type="component" value="Unassembled WGS sequence"/>
</dbReference>
<protein>
    <submittedName>
        <fullName evidence="10">Membrane protein</fullName>
    </submittedName>
</protein>
<evidence type="ECO:0000256" key="3">
    <source>
        <dbReference type="ARBA" id="ARBA00022723"/>
    </source>
</evidence>
<evidence type="ECO:0000256" key="7">
    <source>
        <dbReference type="SAM" id="Coils"/>
    </source>
</evidence>
<comment type="caution">
    <text evidence="10">The sequence shown here is derived from an EMBL/GenBank/DDBJ whole genome shotgun (WGS) entry which is preliminary data.</text>
</comment>
<evidence type="ECO:0000256" key="8">
    <source>
        <dbReference type="SAM" id="SignalP"/>
    </source>
</evidence>
<keyword evidence="11" id="KW-1185">Reference proteome</keyword>
<dbReference type="PANTHER" id="PTHR21666">
    <property type="entry name" value="PEPTIDASE-RELATED"/>
    <property type="match status" value="1"/>
</dbReference>
<accession>A0A916TWS0</accession>
<reference evidence="10" key="1">
    <citation type="journal article" date="2014" name="Int. J. Syst. Evol. Microbiol.">
        <title>Complete genome sequence of Corynebacterium casei LMG S-19264T (=DSM 44701T), isolated from a smear-ripened cheese.</title>
        <authorList>
            <consortium name="US DOE Joint Genome Institute (JGI-PGF)"/>
            <person name="Walter F."/>
            <person name="Albersmeier A."/>
            <person name="Kalinowski J."/>
            <person name="Ruckert C."/>
        </authorList>
    </citation>
    <scope>NUCLEOTIDE SEQUENCE</scope>
    <source>
        <strain evidence="10">CGMCC 1.12919</strain>
    </source>
</reference>
<keyword evidence="6" id="KW-0482">Metalloprotease</keyword>
<dbReference type="GO" id="GO:0004222">
    <property type="term" value="F:metalloendopeptidase activity"/>
    <property type="evidence" value="ECO:0007669"/>
    <property type="project" value="TreeGrafter"/>
</dbReference>
<evidence type="ECO:0000313" key="10">
    <source>
        <dbReference type="EMBL" id="GGC45613.1"/>
    </source>
</evidence>
<feature type="chain" id="PRO_5037436415" evidence="8">
    <location>
        <begin position="28"/>
        <end position="453"/>
    </location>
</feature>
<reference evidence="10" key="2">
    <citation type="submission" date="2020-09" db="EMBL/GenBank/DDBJ databases">
        <authorList>
            <person name="Sun Q."/>
            <person name="Zhou Y."/>
        </authorList>
    </citation>
    <scope>NUCLEOTIDE SEQUENCE</scope>
    <source>
        <strain evidence="10">CGMCC 1.12919</strain>
    </source>
</reference>
<dbReference type="GO" id="GO:0006508">
    <property type="term" value="P:proteolysis"/>
    <property type="evidence" value="ECO:0007669"/>
    <property type="project" value="UniProtKB-KW"/>
</dbReference>
<keyword evidence="5" id="KW-0862">Zinc</keyword>
<keyword evidence="7" id="KW-0175">Coiled coil</keyword>
<proteinExistence type="predicted"/>
<evidence type="ECO:0000256" key="4">
    <source>
        <dbReference type="ARBA" id="ARBA00022801"/>
    </source>
</evidence>
<evidence type="ECO:0000256" key="5">
    <source>
        <dbReference type="ARBA" id="ARBA00022833"/>
    </source>
</evidence>
<sequence>MQPPVPAALLLTALVFAAAGVALPRQAAGQAQAGRAAAEGPTPADAAARAQRLVDKQTRERELKEIETKLQTNAEARAKLDAEIASIRSDRAQLNAALLDTTAKVQATEERISALDDRLMVLNDSAAAIRRSFESRRAVIVEVLAALQRMGRRPPPAVLTSPDDMLAAVRTSILLGAVVPELRAETETLAADLGELVRLSDSIKADQASRRQELEAIVEERRRLASLIDARQSRLTDAEKNAASESAHAEALAKQVTSLKDLIGRLETELSAAQRNAESARKAEEELKVARDKLASLAFKDPARLAPKIAFVDAKGQLPLPLGGSTVTSFGSADGTGGKSQGLTISGRAGAIVSAPCDGWISFAGPFRSFGQLLIINAGGGYYVLLAGMDRINVSLGQFVLAGEPVAVMGDAVAPSRGGGADGPDLYVEFRKDGGAIDPSPWWAKSQGEKVRG</sequence>
<evidence type="ECO:0000259" key="9">
    <source>
        <dbReference type="Pfam" id="PF01551"/>
    </source>
</evidence>
<evidence type="ECO:0000256" key="6">
    <source>
        <dbReference type="ARBA" id="ARBA00023049"/>
    </source>
</evidence>
<keyword evidence="2" id="KW-0645">Protease</keyword>
<gene>
    <name evidence="10" type="ORF">GCM10010994_00960</name>
</gene>
<dbReference type="AlphaFoldDB" id="A0A916TWS0"/>
<dbReference type="InterPro" id="IPR050570">
    <property type="entry name" value="Cell_wall_metabolism_enzyme"/>
</dbReference>
<keyword evidence="4" id="KW-0378">Hydrolase</keyword>
<dbReference type="PANTHER" id="PTHR21666:SF288">
    <property type="entry name" value="CELL DIVISION PROTEIN YTFB"/>
    <property type="match status" value="1"/>
</dbReference>
<feature type="coiled-coil region" evidence="7">
    <location>
        <begin position="249"/>
        <end position="300"/>
    </location>
</feature>
<feature type="signal peptide" evidence="8">
    <location>
        <begin position="1"/>
        <end position="27"/>
    </location>
</feature>
<dbReference type="CDD" id="cd12797">
    <property type="entry name" value="M23_peptidase"/>
    <property type="match status" value="1"/>
</dbReference>
<evidence type="ECO:0000256" key="1">
    <source>
        <dbReference type="ARBA" id="ARBA00001947"/>
    </source>
</evidence>
<dbReference type="Gene3D" id="2.70.70.10">
    <property type="entry name" value="Glucose Permease (Domain IIA)"/>
    <property type="match status" value="1"/>
</dbReference>
<feature type="coiled-coil region" evidence="7">
    <location>
        <begin position="47"/>
        <end position="125"/>
    </location>
</feature>
<dbReference type="EMBL" id="BMGG01000001">
    <property type="protein sequence ID" value="GGC45613.1"/>
    <property type="molecule type" value="Genomic_DNA"/>
</dbReference>
<dbReference type="SUPFAM" id="SSF51261">
    <property type="entry name" value="Duplicated hybrid motif"/>
    <property type="match status" value="1"/>
</dbReference>
<dbReference type="InterPro" id="IPR016047">
    <property type="entry name" value="M23ase_b-sheet_dom"/>
</dbReference>
<feature type="domain" description="M23ase beta-sheet core" evidence="9">
    <location>
        <begin position="340"/>
        <end position="439"/>
    </location>
</feature>
<evidence type="ECO:0000256" key="2">
    <source>
        <dbReference type="ARBA" id="ARBA00022670"/>
    </source>
</evidence>
<dbReference type="Pfam" id="PF01551">
    <property type="entry name" value="Peptidase_M23"/>
    <property type="match status" value="1"/>
</dbReference>
<organism evidence="10 11">
    <name type="scientific">Chelatococcus reniformis</name>
    <dbReference type="NCBI Taxonomy" id="1494448"/>
    <lineage>
        <taxon>Bacteria</taxon>
        <taxon>Pseudomonadati</taxon>
        <taxon>Pseudomonadota</taxon>
        <taxon>Alphaproteobacteria</taxon>
        <taxon>Hyphomicrobiales</taxon>
        <taxon>Chelatococcaceae</taxon>
        <taxon>Chelatococcus</taxon>
    </lineage>
</organism>
<dbReference type="InterPro" id="IPR011055">
    <property type="entry name" value="Dup_hybrid_motif"/>
</dbReference>
<keyword evidence="3" id="KW-0479">Metal-binding</keyword>
<name>A0A916TWS0_9HYPH</name>
<dbReference type="Gene3D" id="6.10.250.3150">
    <property type="match status" value="1"/>
</dbReference>
<dbReference type="RefSeq" id="WP_188607177.1">
    <property type="nucleotide sequence ID" value="NZ_BMGG01000001.1"/>
</dbReference>
<keyword evidence="8" id="KW-0732">Signal</keyword>
<comment type="cofactor">
    <cofactor evidence="1">
        <name>Zn(2+)</name>
        <dbReference type="ChEBI" id="CHEBI:29105"/>
    </cofactor>
</comment>
<evidence type="ECO:0000313" key="11">
    <source>
        <dbReference type="Proteomes" id="UP000637002"/>
    </source>
</evidence>